<keyword evidence="2" id="KW-1185">Reference proteome</keyword>
<evidence type="ECO:0000313" key="1">
    <source>
        <dbReference type="EMBL" id="ETN43981.1"/>
    </source>
</evidence>
<proteinExistence type="predicted"/>
<dbReference type="GeneID" id="19978185"/>
<gene>
    <name evidence="1" type="ORF">HMPREF1541_10846</name>
</gene>
<name>W2S5J8_CYPE1</name>
<evidence type="ECO:0000313" key="2">
    <source>
        <dbReference type="Proteomes" id="UP000030752"/>
    </source>
</evidence>
<dbReference type="Proteomes" id="UP000030752">
    <property type="component" value="Unassembled WGS sequence"/>
</dbReference>
<dbReference type="InParanoid" id="W2S5J8"/>
<organism evidence="1 2">
    <name type="scientific">Cyphellophora europaea (strain CBS 101466)</name>
    <name type="common">Phialophora europaea</name>
    <dbReference type="NCBI Taxonomy" id="1220924"/>
    <lineage>
        <taxon>Eukaryota</taxon>
        <taxon>Fungi</taxon>
        <taxon>Dikarya</taxon>
        <taxon>Ascomycota</taxon>
        <taxon>Pezizomycotina</taxon>
        <taxon>Eurotiomycetes</taxon>
        <taxon>Chaetothyriomycetidae</taxon>
        <taxon>Chaetothyriales</taxon>
        <taxon>Cyphellophoraceae</taxon>
        <taxon>Cyphellophora</taxon>
    </lineage>
</organism>
<reference evidence="1 2" key="1">
    <citation type="submission" date="2013-03" db="EMBL/GenBank/DDBJ databases">
        <title>The Genome Sequence of Phialophora europaea CBS 101466.</title>
        <authorList>
            <consortium name="The Broad Institute Genomics Platform"/>
            <person name="Cuomo C."/>
            <person name="de Hoog S."/>
            <person name="Gorbushina A."/>
            <person name="Walker B."/>
            <person name="Young S.K."/>
            <person name="Zeng Q."/>
            <person name="Gargeya S."/>
            <person name="Fitzgerald M."/>
            <person name="Haas B."/>
            <person name="Abouelleil A."/>
            <person name="Allen A.W."/>
            <person name="Alvarado L."/>
            <person name="Arachchi H.M."/>
            <person name="Berlin A.M."/>
            <person name="Chapman S.B."/>
            <person name="Gainer-Dewar J."/>
            <person name="Goldberg J."/>
            <person name="Griggs A."/>
            <person name="Gujja S."/>
            <person name="Hansen M."/>
            <person name="Howarth C."/>
            <person name="Imamovic A."/>
            <person name="Ireland A."/>
            <person name="Larimer J."/>
            <person name="McCowan C."/>
            <person name="Murphy C."/>
            <person name="Pearson M."/>
            <person name="Poon T.W."/>
            <person name="Priest M."/>
            <person name="Roberts A."/>
            <person name="Saif S."/>
            <person name="Shea T."/>
            <person name="Sisk P."/>
            <person name="Sykes S."/>
            <person name="Wortman J."/>
            <person name="Nusbaum C."/>
            <person name="Birren B."/>
        </authorList>
    </citation>
    <scope>NUCLEOTIDE SEQUENCE [LARGE SCALE GENOMIC DNA]</scope>
    <source>
        <strain evidence="1 2">CBS 101466</strain>
    </source>
</reference>
<accession>W2S5J8</accession>
<dbReference type="AlphaFoldDB" id="W2S5J8"/>
<dbReference type="EMBL" id="KB822716">
    <property type="protein sequence ID" value="ETN43981.1"/>
    <property type="molecule type" value="Genomic_DNA"/>
</dbReference>
<dbReference type="VEuPathDB" id="FungiDB:HMPREF1541_10846"/>
<protein>
    <submittedName>
        <fullName evidence="1">Uncharacterized protein</fullName>
    </submittedName>
</protein>
<dbReference type="HOGENOM" id="CLU_903209_0_0_1"/>
<dbReference type="RefSeq" id="XP_008713737.1">
    <property type="nucleotide sequence ID" value="XM_008715515.1"/>
</dbReference>
<sequence>MANLSMKMMMMPPPSRLWKTGPAVLQKVTELRLRPPSRDVLPRPASGRSFMELTQKVRFMVYHHLLYSEDPIIRPWPSKKFAVQLLRVNKDIFAEAAYCFYGMGDEGEDFFDDDMDVSMNDSWYIYEDDVGGRALPNTFQPMMRFDTAHLVSPPQPYRFLVRKLHLSYDTKWNENTLGDLLQYANLEEVSIGLGTIKEHFSFEGQDYHSQQDFLQRHYKNRALEQDADGGSLIKRCVLRFVKEDHRVVSILVRQTVLEPAPEYEAWWQDPDFVDEIIGYEATVDVASNLDLLADNMFDRSGRESERLR</sequence>